<dbReference type="KEGG" id="palr:HGI30_20690"/>
<evidence type="ECO:0000313" key="2">
    <source>
        <dbReference type="Proteomes" id="UP000502136"/>
    </source>
</evidence>
<dbReference type="Proteomes" id="UP000502136">
    <property type="component" value="Chromosome"/>
</dbReference>
<dbReference type="RefSeq" id="WP_168909236.1">
    <property type="nucleotide sequence ID" value="NZ_CP051428.1"/>
</dbReference>
<gene>
    <name evidence="1" type="ORF">HGI30_20690</name>
</gene>
<dbReference type="EMBL" id="CP051428">
    <property type="protein sequence ID" value="QJC53703.1"/>
    <property type="molecule type" value="Genomic_DNA"/>
</dbReference>
<evidence type="ECO:0000313" key="1">
    <source>
        <dbReference type="EMBL" id="QJC53703.1"/>
    </source>
</evidence>
<accession>A0A6H2H1Y5</accession>
<organism evidence="1 2">
    <name type="scientific">Paenibacillus albicereus</name>
    <dbReference type="NCBI Taxonomy" id="2726185"/>
    <lineage>
        <taxon>Bacteria</taxon>
        <taxon>Bacillati</taxon>
        <taxon>Bacillota</taxon>
        <taxon>Bacilli</taxon>
        <taxon>Bacillales</taxon>
        <taxon>Paenibacillaceae</taxon>
        <taxon>Paenibacillus</taxon>
    </lineage>
</organism>
<name>A0A6H2H1Y5_9BACL</name>
<sequence length="182" mass="19472">MGKVAKGFIGLLVALLVLAAAGAAAAVWYIRPQQELTLAHEPIDLAAKGLEMVQAGKAELFLSGEDINNLARARLAEQPQVTPEFRVEGARLTLQGQRLTADIAGRYRDLLDAGVQAEYRLEWRDPDLIATPISAKLRGISLPSGTLEPIVIPVGSQLPSMVGIRSVEFRDGGAAVALQLRL</sequence>
<dbReference type="AlphaFoldDB" id="A0A6H2H1Y5"/>
<evidence type="ECO:0008006" key="3">
    <source>
        <dbReference type="Google" id="ProtNLM"/>
    </source>
</evidence>
<protein>
    <recommendedName>
        <fullName evidence="3">DUF2140 family protein</fullName>
    </recommendedName>
</protein>
<reference evidence="1 2" key="1">
    <citation type="submission" date="2020-04" db="EMBL/GenBank/DDBJ databases">
        <title>Novel Paenibacillus strain UniB2 isolated from commercial digestive syrup.</title>
        <authorList>
            <person name="Thorat V."/>
            <person name="Kirdat K."/>
            <person name="Tiwarekar B."/>
            <person name="Yadav A."/>
        </authorList>
    </citation>
    <scope>NUCLEOTIDE SEQUENCE [LARGE SCALE GENOMIC DNA]</scope>
    <source>
        <strain evidence="1 2">UniB2</strain>
    </source>
</reference>
<proteinExistence type="predicted"/>
<keyword evidence="2" id="KW-1185">Reference proteome</keyword>